<dbReference type="RefSeq" id="WP_119199528.1">
    <property type="nucleotide sequence ID" value="NZ_JBBNFJ010000011.1"/>
</dbReference>
<evidence type="ECO:0000259" key="1">
    <source>
        <dbReference type="Pfam" id="PF09820"/>
    </source>
</evidence>
<dbReference type="AlphaFoldDB" id="A0A412L209"/>
<accession>A0A412L209</accession>
<dbReference type="InterPro" id="IPR018631">
    <property type="entry name" value="AAA-ATPase-like_dom"/>
</dbReference>
<name>A0A412L209_9FIRM</name>
<dbReference type="PANTHER" id="PTHR34825:SF1">
    <property type="entry name" value="AAA-ATPASE-LIKE DOMAIN-CONTAINING PROTEIN"/>
    <property type="match status" value="1"/>
</dbReference>
<evidence type="ECO:0000313" key="2">
    <source>
        <dbReference type="EMBL" id="RGS74993.1"/>
    </source>
</evidence>
<protein>
    <recommendedName>
        <fullName evidence="1">AAA-ATPase-like domain-containing protein</fullName>
    </recommendedName>
</protein>
<dbReference type="InterPro" id="IPR012547">
    <property type="entry name" value="PDDEXK_9"/>
</dbReference>
<comment type="caution">
    <text evidence="2">The sequence shown here is derived from an EMBL/GenBank/DDBJ whole genome shotgun (WGS) entry which is preliminary data.</text>
</comment>
<evidence type="ECO:0000313" key="3">
    <source>
        <dbReference type="Proteomes" id="UP000284242"/>
    </source>
</evidence>
<dbReference type="PANTHER" id="PTHR34825">
    <property type="entry name" value="CONSERVED PROTEIN, WITH A WEAK D-GALACTARATE DEHYDRATASE/ALTRONATE HYDROLASE DOMAIN"/>
    <property type="match status" value="1"/>
</dbReference>
<reference evidence="2 3" key="1">
    <citation type="submission" date="2018-08" db="EMBL/GenBank/DDBJ databases">
        <title>A genome reference for cultivated species of the human gut microbiota.</title>
        <authorList>
            <person name="Zou Y."/>
            <person name="Xue W."/>
            <person name="Luo G."/>
        </authorList>
    </citation>
    <scope>NUCLEOTIDE SEQUENCE [LARGE SCALE GENOMIC DNA]</scope>
    <source>
        <strain evidence="2 3">AF21-24</strain>
    </source>
</reference>
<dbReference type="Proteomes" id="UP000284242">
    <property type="component" value="Unassembled WGS sequence"/>
</dbReference>
<dbReference type="Pfam" id="PF09820">
    <property type="entry name" value="AAA-ATPase_like"/>
    <property type="match status" value="1"/>
</dbReference>
<organism evidence="2 3">
    <name type="scientific">Blautia obeum</name>
    <dbReference type="NCBI Taxonomy" id="40520"/>
    <lineage>
        <taxon>Bacteria</taxon>
        <taxon>Bacillati</taxon>
        <taxon>Bacillota</taxon>
        <taxon>Clostridia</taxon>
        <taxon>Lachnospirales</taxon>
        <taxon>Lachnospiraceae</taxon>
        <taxon>Blautia</taxon>
    </lineage>
</organism>
<proteinExistence type="predicted"/>
<dbReference type="Pfam" id="PF08011">
    <property type="entry name" value="PDDEXK_9"/>
    <property type="match status" value="1"/>
</dbReference>
<gene>
    <name evidence="2" type="ORF">DWX77_06200</name>
</gene>
<feature type="domain" description="AAA-ATPase-like" evidence="1">
    <location>
        <begin position="8"/>
        <end position="121"/>
    </location>
</feature>
<dbReference type="EMBL" id="QRVV01000012">
    <property type="protein sequence ID" value="RGS74993.1"/>
    <property type="molecule type" value="Genomic_DNA"/>
</dbReference>
<sequence>MTGKKKLPIGIDIFEKMDREEFYYVDKTGMIEDLIQNRSEVNLFTRPRRFGKSLNMSMMKAFFEIGASPALFKGLKISERKELCEKYMGQFPVISISLKSVEGLSFTAAGDALKTVIGTEAFCEAFLEQNPEKIEEIFSDYLWNTISIRDTASSKKENFYHGILLGLLGYKSNWLVKSNAESGFGYSDILVEVPKNRTGIVIELKYAEDGNMDAACEKALQQIEDRDYAAKLKDDGMRNIIKYGIACYKKNCKVMLG</sequence>